<organism evidence="2">
    <name type="scientific">freshwater metagenome</name>
    <dbReference type="NCBI Taxonomy" id="449393"/>
    <lineage>
        <taxon>unclassified sequences</taxon>
        <taxon>metagenomes</taxon>
        <taxon>ecological metagenomes</taxon>
    </lineage>
</organism>
<sequence length="41" mass="4338">MLVLAIGSGGVGTSAALIAKRREFFELWVCADYDSMASPTC</sequence>
<protein>
    <submittedName>
        <fullName evidence="2">Unannotated protein</fullName>
    </submittedName>
</protein>
<dbReference type="AlphaFoldDB" id="A0A6J7D9D7"/>
<gene>
    <name evidence="1" type="ORF">UFOPK2809_00349</name>
    <name evidence="2" type="ORF">UFOPK3425_00463</name>
    <name evidence="3" type="ORF">UFOPK4043_00265</name>
</gene>
<evidence type="ECO:0000313" key="1">
    <source>
        <dbReference type="EMBL" id="CAB4741020.1"/>
    </source>
</evidence>
<dbReference type="EMBL" id="CAEZZA010000031">
    <property type="protein sequence ID" value="CAB4741020.1"/>
    <property type="molecule type" value="Genomic_DNA"/>
</dbReference>
<proteinExistence type="predicted"/>
<dbReference type="EMBL" id="CAFBPA010000024">
    <property type="protein sequence ID" value="CAB4997097.1"/>
    <property type="molecule type" value="Genomic_DNA"/>
</dbReference>
<accession>A0A6J7D9D7</accession>
<dbReference type="EMBL" id="CAFBLV010000066">
    <property type="protein sequence ID" value="CAB4867582.1"/>
    <property type="molecule type" value="Genomic_DNA"/>
</dbReference>
<reference evidence="2" key="1">
    <citation type="submission" date="2020-05" db="EMBL/GenBank/DDBJ databases">
        <authorList>
            <person name="Chiriac C."/>
            <person name="Salcher M."/>
            <person name="Ghai R."/>
            <person name="Kavagutti S V."/>
        </authorList>
    </citation>
    <scope>NUCLEOTIDE SEQUENCE</scope>
</reference>
<name>A0A6J7D9D7_9ZZZZ</name>
<evidence type="ECO:0000313" key="2">
    <source>
        <dbReference type="EMBL" id="CAB4867582.1"/>
    </source>
</evidence>
<evidence type="ECO:0000313" key="3">
    <source>
        <dbReference type="EMBL" id="CAB4997097.1"/>
    </source>
</evidence>